<protein>
    <recommendedName>
        <fullName evidence="4">AbrB family transcriptional regulator</fullName>
    </recommendedName>
</protein>
<dbReference type="Pfam" id="PF05145">
    <property type="entry name" value="AbrB"/>
    <property type="match status" value="1"/>
</dbReference>
<dbReference type="EMBL" id="VLLC01000039">
    <property type="protein sequence ID" value="TWI64812.1"/>
    <property type="molecule type" value="Genomic_DNA"/>
</dbReference>
<dbReference type="AlphaFoldDB" id="A0A562R6U1"/>
<keyword evidence="1" id="KW-0812">Transmembrane</keyword>
<dbReference type="PANTHER" id="PTHR38457">
    <property type="entry name" value="REGULATOR ABRB-RELATED"/>
    <property type="match status" value="1"/>
</dbReference>
<dbReference type="RefSeq" id="WP_186443190.1">
    <property type="nucleotide sequence ID" value="NZ_VLLC01000039.1"/>
</dbReference>
<keyword evidence="3" id="KW-1185">Reference proteome</keyword>
<gene>
    <name evidence="2" type="ORF">LZ24_03080</name>
</gene>
<name>A0A562R6U1_9BACT</name>
<dbReference type="Proteomes" id="UP000318307">
    <property type="component" value="Unassembled WGS sequence"/>
</dbReference>
<evidence type="ECO:0008006" key="4">
    <source>
        <dbReference type="Google" id="ProtNLM"/>
    </source>
</evidence>
<dbReference type="InterPro" id="IPR007820">
    <property type="entry name" value="AbrB_fam"/>
</dbReference>
<proteinExistence type="predicted"/>
<dbReference type="GO" id="GO:0010468">
    <property type="term" value="P:regulation of gene expression"/>
    <property type="evidence" value="ECO:0007669"/>
    <property type="project" value="InterPro"/>
</dbReference>
<dbReference type="NCBIfam" id="TIGR03082">
    <property type="entry name" value="Gneg_AbrB_dup"/>
    <property type="match status" value="1"/>
</dbReference>
<dbReference type="InterPro" id="IPR017516">
    <property type="entry name" value="AbrB_dup"/>
</dbReference>
<evidence type="ECO:0000256" key="1">
    <source>
        <dbReference type="SAM" id="Phobius"/>
    </source>
</evidence>
<evidence type="ECO:0000313" key="2">
    <source>
        <dbReference type="EMBL" id="TWI64812.1"/>
    </source>
</evidence>
<dbReference type="GO" id="GO:0016020">
    <property type="term" value="C:membrane"/>
    <property type="evidence" value="ECO:0007669"/>
    <property type="project" value="InterPro"/>
</dbReference>
<comment type="caution">
    <text evidence="2">The sequence shown here is derived from an EMBL/GenBank/DDBJ whole genome shotgun (WGS) entry which is preliminary data.</text>
</comment>
<reference evidence="2 3" key="1">
    <citation type="submission" date="2019-07" db="EMBL/GenBank/DDBJ databases">
        <title>Genome sequencing of 100 strains of the haloalkaliphilic chemolithoautotrophic sulfur-oxidizing bacterium Thioalkalivibrio.</title>
        <authorList>
            <person name="Muyzer G."/>
        </authorList>
    </citation>
    <scope>NUCLEOTIDE SEQUENCE [LARGE SCALE GENOMIC DNA]</scope>
    <source>
        <strain evidence="2 3">ASO4-4</strain>
    </source>
</reference>
<sequence length="144" mass="14950">MVYIRKMFIWSALILVSAVLAVVLQWASLPAATLLGPMLAGMVFALRGVDLTVPRWAFTGAQSVVGCMVALAMSPSILSTLIQSWSAILFAIALVIIFGALVGHGLMHFGTLPGNTAAWGTSPGGAVAMVAMAESFGADIRMVA</sequence>
<evidence type="ECO:0000313" key="3">
    <source>
        <dbReference type="Proteomes" id="UP000318307"/>
    </source>
</evidence>
<organism evidence="2 3">
    <name type="scientific">Desulfobotulus alkaliphilus</name>
    <dbReference type="NCBI Taxonomy" id="622671"/>
    <lineage>
        <taxon>Bacteria</taxon>
        <taxon>Pseudomonadati</taxon>
        <taxon>Thermodesulfobacteriota</taxon>
        <taxon>Desulfobacteria</taxon>
        <taxon>Desulfobacterales</taxon>
        <taxon>Desulfobacteraceae</taxon>
        <taxon>Desulfobotulus</taxon>
    </lineage>
</organism>
<feature type="transmembrane region" description="Helical" evidence="1">
    <location>
        <begin position="84"/>
        <end position="103"/>
    </location>
</feature>
<accession>A0A562R6U1</accession>
<feature type="non-terminal residue" evidence="2">
    <location>
        <position position="144"/>
    </location>
</feature>
<dbReference type="PANTHER" id="PTHR38457:SF1">
    <property type="entry name" value="REGULATOR ABRB-RELATED"/>
    <property type="match status" value="1"/>
</dbReference>
<keyword evidence="1" id="KW-1133">Transmembrane helix</keyword>
<keyword evidence="1" id="KW-0472">Membrane</keyword>
<feature type="transmembrane region" description="Helical" evidence="1">
    <location>
        <begin position="56"/>
        <end position="78"/>
    </location>
</feature>